<organism evidence="2 3">
    <name type="scientific">Eleutherodactylus coqui</name>
    <name type="common">Puerto Rican coqui</name>
    <dbReference type="NCBI Taxonomy" id="57060"/>
    <lineage>
        <taxon>Eukaryota</taxon>
        <taxon>Metazoa</taxon>
        <taxon>Chordata</taxon>
        <taxon>Craniata</taxon>
        <taxon>Vertebrata</taxon>
        <taxon>Euteleostomi</taxon>
        <taxon>Amphibia</taxon>
        <taxon>Batrachia</taxon>
        <taxon>Anura</taxon>
        <taxon>Neobatrachia</taxon>
        <taxon>Hyloidea</taxon>
        <taxon>Eleutherodactylidae</taxon>
        <taxon>Eleutherodactylinae</taxon>
        <taxon>Eleutherodactylus</taxon>
        <taxon>Eleutherodactylus</taxon>
    </lineage>
</organism>
<feature type="compositionally biased region" description="Polar residues" evidence="1">
    <location>
        <begin position="14"/>
        <end position="23"/>
    </location>
</feature>
<dbReference type="AlphaFoldDB" id="A0A8J6JZU2"/>
<feature type="compositionally biased region" description="Polar residues" evidence="1">
    <location>
        <begin position="74"/>
        <end position="97"/>
    </location>
</feature>
<comment type="caution">
    <text evidence="2">The sequence shown here is derived from an EMBL/GenBank/DDBJ whole genome shotgun (WGS) entry which is preliminary data.</text>
</comment>
<accession>A0A8J6JZU2</accession>
<keyword evidence="3" id="KW-1185">Reference proteome</keyword>
<proteinExistence type="predicted"/>
<protein>
    <submittedName>
        <fullName evidence="2">Uncharacterized protein</fullName>
    </submittedName>
</protein>
<reference evidence="2" key="1">
    <citation type="thesis" date="2020" institute="ProQuest LLC" country="789 East Eisenhower Parkway, Ann Arbor, MI, USA">
        <title>Comparative Genomics and Chromosome Evolution.</title>
        <authorList>
            <person name="Mudd A.B."/>
        </authorList>
    </citation>
    <scope>NUCLEOTIDE SEQUENCE</scope>
    <source>
        <strain evidence="2">HN-11 Male</strain>
        <tissue evidence="2">Kidney and liver</tissue>
    </source>
</reference>
<dbReference type="Proteomes" id="UP000770717">
    <property type="component" value="Unassembled WGS sequence"/>
</dbReference>
<sequence>SFASTVQRQKHAETSTNDLQLSLSPMVRRNSRAPKGSLIALVTTDYLENCLSKPKKSISDPVSVSVLPSVGKSDSFTTSASEDLPSTNVKGTKSNLPNGLRQKADPPM</sequence>
<feature type="region of interest" description="Disordered" evidence="1">
    <location>
        <begin position="1"/>
        <end position="29"/>
    </location>
</feature>
<feature type="non-terminal residue" evidence="2">
    <location>
        <position position="108"/>
    </location>
</feature>
<evidence type="ECO:0000256" key="1">
    <source>
        <dbReference type="SAM" id="MobiDB-lite"/>
    </source>
</evidence>
<dbReference type="EMBL" id="WNTK01000012">
    <property type="protein sequence ID" value="KAG9475803.1"/>
    <property type="molecule type" value="Genomic_DNA"/>
</dbReference>
<evidence type="ECO:0000313" key="3">
    <source>
        <dbReference type="Proteomes" id="UP000770717"/>
    </source>
</evidence>
<feature type="region of interest" description="Disordered" evidence="1">
    <location>
        <begin position="69"/>
        <end position="108"/>
    </location>
</feature>
<name>A0A8J6JZU2_ELECQ</name>
<evidence type="ECO:0000313" key="2">
    <source>
        <dbReference type="EMBL" id="KAG9475803.1"/>
    </source>
</evidence>
<gene>
    <name evidence="2" type="ORF">GDO78_003946</name>
</gene>